<gene>
    <name evidence="1" type="ORF">CN613_15325</name>
</gene>
<name>A0A2A8C3R8_9BACI</name>
<accession>A0A2A8C3R8</accession>
<organism evidence="1 2">
    <name type="scientific">Bacillus pseudomycoides</name>
    <dbReference type="NCBI Taxonomy" id="64104"/>
    <lineage>
        <taxon>Bacteria</taxon>
        <taxon>Bacillati</taxon>
        <taxon>Bacillota</taxon>
        <taxon>Bacilli</taxon>
        <taxon>Bacillales</taxon>
        <taxon>Bacillaceae</taxon>
        <taxon>Bacillus</taxon>
        <taxon>Bacillus cereus group</taxon>
    </lineage>
</organism>
<comment type="caution">
    <text evidence="1">The sequence shown here is derived from an EMBL/GenBank/DDBJ whole genome shotgun (WGS) entry which is preliminary data.</text>
</comment>
<protein>
    <submittedName>
        <fullName evidence="1">Uncharacterized protein</fullName>
    </submittedName>
</protein>
<evidence type="ECO:0000313" key="2">
    <source>
        <dbReference type="Proteomes" id="UP000219775"/>
    </source>
</evidence>
<reference evidence="1 2" key="1">
    <citation type="submission" date="2017-09" db="EMBL/GenBank/DDBJ databases">
        <title>Large-scale bioinformatics analysis of Bacillus genomes uncovers conserved roles of natural products in bacterial physiology.</title>
        <authorList>
            <consortium name="Agbiome Team Llc"/>
            <person name="Bleich R.M."/>
            <person name="Grubbs K.J."/>
            <person name="Santa Maria K.C."/>
            <person name="Allen S.E."/>
            <person name="Farag S."/>
            <person name="Shank E.A."/>
            <person name="Bowers A."/>
        </authorList>
    </citation>
    <scope>NUCLEOTIDE SEQUENCE [LARGE SCALE GENOMIC DNA]</scope>
    <source>
        <strain evidence="1 2">AFS009893</strain>
    </source>
</reference>
<dbReference type="EMBL" id="NUDP01000055">
    <property type="protein sequence ID" value="PEM68316.1"/>
    <property type="molecule type" value="Genomic_DNA"/>
</dbReference>
<sequence length="59" mass="6962">MKCFVVSEHEQLAELAQLYLSKSRSLDWEEGLEGDFTCYKKEVRYISEVMTEKKGIFHT</sequence>
<dbReference type="Proteomes" id="UP000219775">
    <property type="component" value="Unassembled WGS sequence"/>
</dbReference>
<dbReference type="AlphaFoldDB" id="A0A2A8C3R8"/>
<evidence type="ECO:0000313" key="1">
    <source>
        <dbReference type="EMBL" id="PEM68316.1"/>
    </source>
</evidence>
<proteinExistence type="predicted"/>
<dbReference type="RefSeq" id="WP_097970124.1">
    <property type="nucleotide sequence ID" value="NZ_NUDP01000055.1"/>
</dbReference>